<accession>A0A0N9Y3S0</accession>
<dbReference type="FunFam" id="3.40.605.10:FF:000007">
    <property type="entry name" value="NAD/NADP-dependent betaine aldehyde dehydrogenase"/>
    <property type="match status" value="1"/>
</dbReference>
<evidence type="ECO:0000313" key="9">
    <source>
        <dbReference type="Proteomes" id="UP000057134"/>
    </source>
</evidence>
<evidence type="ECO:0000256" key="5">
    <source>
        <dbReference type="PROSITE-ProRule" id="PRU10007"/>
    </source>
</evidence>
<dbReference type="PROSITE" id="PS00687">
    <property type="entry name" value="ALDEHYDE_DEHYDR_GLU"/>
    <property type="match status" value="1"/>
</dbReference>
<comment type="similarity">
    <text evidence="1 6">Belongs to the aldehyde dehydrogenase family.</text>
</comment>
<dbReference type="PANTHER" id="PTHR42804:SF1">
    <property type="entry name" value="ALDEHYDE DEHYDROGENASE-RELATED"/>
    <property type="match status" value="1"/>
</dbReference>
<dbReference type="Gene3D" id="3.40.309.10">
    <property type="entry name" value="Aldehyde Dehydrogenase, Chain A, domain 2"/>
    <property type="match status" value="1"/>
</dbReference>
<dbReference type="FunFam" id="3.40.309.10:FF:000012">
    <property type="entry name" value="Betaine aldehyde dehydrogenase"/>
    <property type="match status" value="1"/>
</dbReference>
<sequence>MDQHLGEYLGIEADWSLEGDDAHAVEVISPHTEQPIARVVAAGPAEVDAAVAAARAAIDHGPWPRLDPAERIAAVRRLAEIYAGRRGEMAQLISAEMGAPISFAQRAQVGLPAMMMSAFCDLAETHPWHETRTGFFGSDVRIQKQPVGVVAAIVPWNMPQFLIVTKLVPALLAGCAVVLKPAPESPLDAALLSDMLKEVGLPDDVVSVIQGDAGVGARLVGHPGVDKVSFTGSSAAGRAVAAAAAANLTKVSLELGGKSAAIILDDADPDTVAAGVRSASLSNSGQICNALTRIVVPAAREREYVDALADRMNALIVGDPADPATELGPLVSRRQQQRVRDYIDLGRNEGARMVCGGTDLPDGVDSGWYVRPTLFAGADNSMRIAREEIFGPVLTVIGYRNEDEAIAIANDSDYGLAGSVWTADTDRGISVAERVQTGTFGVNQGYTMDPFAPFGGIKDSGYGRELGREGLEGYLETKSIAVATAR</sequence>
<organism evidence="8 9">
    <name type="scientific">Mycolicibacterium fortuitum</name>
    <name type="common">Mycobacterium fortuitum</name>
    <dbReference type="NCBI Taxonomy" id="1766"/>
    <lineage>
        <taxon>Bacteria</taxon>
        <taxon>Bacillati</taxon>
        <taxon>Actinomycetota</taxon>
        <taxon>Actinomycetes</taxon>
        <taxon>Mycobacteriales</taxon>
        <taxon>Mycobacteriaceae</taxon>
        <taxon>Mycolicibacterium</taxon>
    </lineage>
</organism>
<protein>
    <recommendedName>
        <fullName evidence="3">aldehyde dehydrogenase (NAD(+))</fullName>
        <ecNumber evidence="3">1.2.1.3</ecNumber>
    </recommendedName>
</protein>
<dbReference type="EMBL" id="CP011269">
    <property type="protein sequence ID" value="ALI24137.1"/>
    <property type="molecule type" value="Genomic_DNA"/>
</dbReference>
<dbReference type="PATRIC" id="fig|1766.6.peg.268"/>
<evidence type="ECO:0000256" key="3">
    <source>
        <dbReference type="ARBA" id="ARBA00024226"/>
    </source>
</evidence>
<dbReference type="RefSeq" id="WP_235627234.1">
    <property type="nucleotide sequence ID" value="NZ_CP011269.1"/>
</dbReference>
<reference evidence="8 9" key="1">
    <citation type="journal article" date="2015" name="MBio">
        <title>Enzymatic Degradation of Phenazines Can Generate Energy and Protect Sensitive Organisms from Toxicity.</title>
        <authorList>
            <person name="Costa K.C."/>
            <person name="Bergkessel M."/>
            <person name="Saunders S."/>
            <person name="Korlach J."/>
            <person name="Newman D.K."/>
        </authorList>
    </citation>
    <scope>NUCLEOTIDE SEQUENCE [LARGE SCALE GENOMIC DNA]</scope>
    <source>
        <strain evidence="8 9">CT6</strain>
    </source>
</reference>
<keyword evidence="2 6" id="KW-0560">Oxidoreductase</keyword>
<gene>
    <name evidence="8" type="ORF">XA26_02710</name>
</gene>
<feature type="domain" description="Aldehyde dehydrogenase" evidence="7">
    <location>
        <begin position="21"/>
        <end position="480"/>
    </location>
</feature>
<dbReference type="PANTHER" id="PTHR42804">
    <property type="entry name" value="ALDEHYDE DEHYDROGENASE"/>
    <property type="match status" value="1"/>
</dbReference>
<dbReference type="InterPro" id="IPR016160">
    <property type="entry name" value="Ald_DH_CS_CYS"/>
</dbReference>
<dbReference type="Gene3D" id="3.40.605.10">
    <property type="entry name" value="Aldehyde Dehydrogenase, Chain A, domain 1"/>
    <property type="match status" value="1"/>
</dbReference>
<comment type="catalytic activity">
    <reaction evidence="4">
        <text>an aldehyde + NAD(+) + H2O = a carboxylate + NADH + 2 H(+)</text>
        <dbReference type="Rhea" id="RHEA:16185"/>
        <dbReference type="ChEBI" id="CHEBI:15377"/>
        <dbReference type="ChEBI" id="CHEBI:15378"/>
        <dbReference type="ChEBI" id="CHEBI:17478"/>
        <dbReference type="ChEBI" id="CHEBI:29067"/>
        <dbReference type="ChEBI" id="CHEBI:57540"/>
        <dbReference type="ChEBI" id="CHEBI:57945"/>
        <dbReference type="EC" id="1.2.1.3"/>
    </reaction>
</comment>
<dbReference type="Pfam" id="PF00171">
    <property type="entry name" value="Aldedh"/>
    <property type="match status" value="1"/>
</dbReference>
<dbReference type="InterPro" id="IPR016162">
    <property type="entry name" value="Ald_DH_N"/>
</dbReference>
<evidence type="ECO:0000256" key="6">
    <source>
        <dbReference type="RuleBase" id="RU003345"/>
    </source>
</evidence>
<name>A0A0N9Y3S0_MYCFO</name>
<dbReference type="KEGG" id="mft:XA26_02710"/>
<dbReference type="CDD" id="cd07139">
    <property type="entry name" value="ALDH_AldA-Rv0768"/>
    <property type="match status" value="1"/>
</dbReference>
<dbReference type="SUPFAM" id="SSF53720">
    <property type="entry name" value="ALDH-like"/>
    <property type="match status" value="1"/>
</dbReference>
<dbReference type="EC" id="1.2.1.3" evidence="3"/>
<keyword evidence="9" id="KW-1185">Reference proteome</keyword>
<dbReference type="InterPro" id="IPR029510">
    <property type="entry name" value="Ald_DH_CS_GLU"/>
</dbReference>
<dbReference type="PROSITE" id="PS00070">
    <property type="entry name" value="ALDEHYDE_DEHYDR_CYS"/>
    <property type="match status" value="1"/>
</dbReference>
<evidence type="ECO:0000256" key="1">
    <source>
        <dbReference type="ARBA" id="ARBA00009986"/>
    </source>
</evidence>
<proteinExistence type="inferred from homology"/>
<dbReference type="AlphaFoldDB" id="A0A0N9Y3S0"/>
<evidence type="ECO:0000259" key="7">
    <source>
        <dbReference type="Pfam" id="PF00171"/>
    </source>
</evidence>
<dbReference type="InterPro" id="IPR015590">
    <property type="entry name" value="Aldehyde_DH_dom"/>
</dbReference>
<dbReference type="STRING" id="1766.XA26_02710"/>
<dbReference type="GO" id="GO:0004029">
    <property type="term" value="F:aldehyde dehydrogenase (NAD+) activity"/>
    <property type="evidence" value="ECO:0007669"/>
    <property type="project" value="UniProtKB-EC"/>
</dbReference>
<dbReference type="Proteomes" id="UP000057134">
    <property type="component" value="Chromosome"/>
</dbReference>
<evidence type="ECO:0000256" key="2">
    <source>
        <dbReference type="ARBA" id="ARBA00023002"/>
    </source>
</evidence>
<evidence type="ECO:0000313" key="8">
    <source>
        <dbReference type="EMBL" id="ALI24137.1"/>
    </source>
</evidence>
<dbReference type="InterPro" id="IPR016163">
    <property type="entry name" value="Ald_DH_C"/>
</dbReference>
<dbReference type="InterPro" id="IPR016161">
    <property type="entry name" value="Ald_DH/histidinol_DH"/>
</dbReference>
<feature type="active site" evidence="5">
    <location>
        <position position="254"/>
    </location>
</feature>
<evidence type="ECO:0000256" key="4">
    <source>
        <dbReference type="ARBA" id="ARBA00049194"/>
    </source>
</evidence>